<evidence type="ECO:0000256" key="6">
    <source>
        <dbReference type="SAM" id="Coils"/>
    </source>
</evidence>
<sequence>MARNKVKLQRIANDAQRRATFRKRLKGLSKKASELATLCSVDACLVVYGEGEAEAAEVWPSAPEARGVLERFKAMPQLDRYKKMTDLEGLLRQRVEKLQEQLHRARIDADQSETKLLLAEALQALRGGGGGGCGLERLTIEQLTSVGWMAGARLRTVSDRLETLRGQAALVPSVPTTTTTQAPDHLLGMVVSPHAITGYTAMAEDGGLGGTAAPSGDMDMVVQASSSGTAGFSWASQGFFSFPSM</sequence>
<keyword evidence="3" id="KW-0238">DNA-binding</keyword>
<evidence type="ECO:0000256" key="4">
    <source>
        <dbReference type="ARBA" id="ARBA00023163"/>
    </source>
</evidence>
<feature type="coiled-coil region" evidence="6">
    <location>
        <begin position="88"/>
        <end position="115"/>
    </location>
</feature>
<evidence type="ECO:0000313" key="9">
    <source>
        <dbReference type="Proteomes" id="UP000006038"/>
    </source>
</evidence>
<keyword evidence="4" id="KW-0804">Transcription</keyword>
<dbReference type="HOGENOM" id="CLU_053053_7_2_1"/>
<dbReference type="PROSITE" id="PS50066">
    <property type="entry name" value="MADS_BOX_2"/>
    <property type="match status" value="1"/>
</dbReference>
<dbReference type="Gramene" id="OB03G33030.1">
    <property type="protein sequence ID" value="OB03G33030.1"/>
    <property type="gene ID" value="OB03G33030"/>
</dbReference>
<evidence type="ECO:0000256" key="3">
    <source>
        <dbReference type="ARBA" id="ARBA00023125"/>
    </source>
</evidence>
<dbReference type="Pfam" id="PF00319">
    <property type="entry name" value="SRF-TF"/>
    <property type="match status" value="1"/>
</dbReference>
<dbReference type="GO" id="GO:0046983">
    <property type="term" value="F:protein dimerization activity"/>
    <property type="evidence" value="ECO:0007669"/>
    <property type="project" value="InterPro"/>
</dbReference>
<dbReference type="Proteomes" id="UP000006038">
    <property type="component" value="Chromosome 3"/>
</dbReference>
<reference evidence="8" key="2">
    <citation type="submission" date="2013-04" db="UniProtKB">
        <authorList>
            <consortium name="EnsemblPlants"/>
        </authorList>
    </citation>
    <scope>IDENTIFICATION</scope>
</reference>
<evidence type="ECO:0000256" key="1">
    <source>
        <dbReference type="ARBA" id="ARBA00004123"/>
    </source>
</evidence>
<keyword evidence="9" id="KW-1185">Reference proteome</keyword>
<keyword evidence="5" id="KW-0539">Nucleus</keyword>
<dbReference type="GO" id="GO:0000981">
    <property type="term" value="F:DNA-binding transcription factor activity, RNA polymerase II-specific"/>
    <property type="evidence" value="ECO:0007669"/>
    <property type="project" value="InterPro"/>
</dbReference>
<dbReference type="EnsemblPlants" id="OB03G33030.1">
    <property type="protein sequence ID" value="OB03G33030.1"/>
    <property type="gene ID" value="OB03G33030"/>
</dbReference>
<dbReference type="GO" id="GO:0000978">
    <property type="term" value="F:RNA polymerase II cis-regulatory region sequence-specific DNA binding"/>
    <property type="evidence" value="ECO:0007669"/>
    <property type="project" value="TreeGrafter"/>
</dbReference>
<evidence type="ECO:0000256" key="5">
    <source>
        <dbReference type="ARBA" id="ARBA00023242"/>
    </source>
</evidence>
<protein>
    <recommendedName>
        <fullName evidence="7">MADS-box domain-containing protein</fullName>
    </recommendedName>
</protein>
<name>J3LQH7_ORYBR</name>
<evidence type="ECO:0000256" key="2">
    <source>
        <dbReference type="ARBA" id="ARBA00023015"/>
    </source>
</evidence>
<keyword evidence="2" id="KW-0805">Transcription regulation</keyword>
<dbReference type="InterPro" id="IPR036879">
    <property type="entry name" value="TF_MADSbox_sf"/>
</dbReference>
<reference evidence="8" key="1">
    <citation type="journal article" date="2013" name="Nat. Commun.">
        <title>Whole-genome sequencing of Oryza brachyantha reveals mechanisms underlying Oryza genome evolution.</title>
        <authorList>
            <person name="Chen J."/>
            <person name="Huang Q."/>
            <person name="Gao D."/>
            <person name="Wang J."/>
            <person name="Lang Y."/>
            <person name="Liu T."/>
            <person name="Li B."/>
            <person name="Bai Z."/>
            <person name="Luis Goicoechea J."/>
            <person name="Liang C."/>
            <person name="Chen C."/>
            <person name="Zhang W."/>
            <person name="Sun S."/>
            <person name="Liao Y."/>
            <person name="Zhang X."/>
            <person name="Yang L."/>
            <person name="Song C."/>
            <person name="Wang M."/>
            <person name="Shi J."/>
            <person name="Liu G."/>
            <person name="Liu J."/>
            <person name="Zhou H."/>
            <person name="Zhou W."/>
            <person name="Yu Q."/>
            <person name="An N."/>
            <person name="Chen Y."/>
            <person name="Cai Q."/>
            <person name="Wang B."/>
            <person name="Liu B."/>
            <person name="Min J."/>
            <person name="Huang Y."/>
            <person name="Wu H."/>
            <person name="Li Z."/>
            <person name="Zhang Y."/>
            <person name="Yin Y."/>
            <person name="Song W."/>
            <person name="Jiang J."/>
            <person name="Jackson S.A."/>
            <person name="Wing R.A."/>
            <person name="Wang J."/>
            <person name="Chen M."/>
        </authorList>
    </citation>
    <scope>NUCLEOTIDE SEQUENCE [LARGE SCALE GENOMIC DNA]</scope>
    <source>
        <strain evidence="8">cv. IRGC 101232</strain>
    </source>
</reference>
<dbReference type="InterPro" id="IPR033897">
    <property type="entry name" value="SRF-like_MADS-box"/>
</dbReference>
<dbReference type="AlphaFoldDB" id="J3LQH7"/>
<dbReference type="SUPFAM" id="SSF55455">
    <property type="entry name" value="SRF-like"/>
    <property type="match status" value="1"/>
</dbReference>
<evidence type="ECO:0000313" key="8">
    <source>
        <dbReference type="EnsemblPlants" id="OB03G33030.1"/>
    </source>
</evidence>
<dbReference type="GO" id="GO:0005634">
    <property type="term" value="C:nucleus"/>
    <property type="evidence" value="ECO:0007669"/>
    <property type="project" value="UniProtKB-SubCell"/>
</dbReference>
<dbReference type="eggNOG" id="KOG0014">
    <property type="taxonomic scope" value="Eukaryota"/>
</dbReference>
<organism evidence="8">
    <name type="scientific">Oryza brachyantha</name>
    <name type="common">malo sina</name>
    <dbReference type="NCBI Taxonomy" id="4533"/>
    <lineage>
        <taxon>Eukaryota</taxon>
        <taxon>Viridiplantae</taxon>
        <taxon>Streptophyta</taxon>
        <taxon>Embryophyta</taxon>
        <taxon>Tracheophyta</taxon>
        <taxon>Spermatophyta</taxon>
        <taxon>Magnoliopsida</taxon>
        <taxon>Liliopsida</taxon>
        <taxon>Poales</taxon>
        <taxon>Poaceae</taxon>
        <taxon>BOP clade</taxon>
        <taxon>Oryzoideae</taxon>
        <taxon>Oryzeae</taxon>
        <taxon>Oryzinae</taxon>
        <taxon>Oryza</taxon>
    </lineage>
</organism>
<dbReference type="OMA" id="APCNLDE"/>
<dbReference type="PRINTS" id="PR00404">
    <property type="entry name" value="MADSDOMAIN"/>
</dbReference>
<dbReference type="PANTHER" id="PTHR11945">
    <property type="entry name" value="MADS BOX PROTEIN"/>
    <property type="match status" value="1"/>
</dbReference>
<dbReference type="SMART" id="SM00432">
    <property type="entry name" value="MADS"/>
    <property type="match status" value="1"/>
</dbReference>
<comment type="subcellular location">
    <subcellularLocation>
        <location evidence="1">Nucleus</location>
    </subcellularLocation>
</comment>
<accession>J3LQH7</accession>
<dbReference type="Gene3D" id="3.40.1810.10">
    <property type="entry name" value="Transcription factor, MADS-box"/>
    <property type="match status" value="1"/>
</dbReference>
<dbReference type="InterPro" id="IPR002100">
    <property type="entry name" value="TF_MADSbox"/>
</dbReference>
<keyword evidence="6" id="KW-0175">Coiled coil</keyword>
<proteinExistence type="predicted"/>
<evidence type="ECO:0000259" key="7">
    <source>
        <dbReference type="PROSITE" id="PS50066"/>
    </source>
</evidence>
<dbReference type="PANTHER" id="PTHR11945:SF387">
    <property type="entry name" value="AGAMOUS-LIKE MADS-BOX PROTEIN AGL80"/>
    <property type="match status" value="1"/>
</dbReference>
<dbReference type="GO" id="GO:0045944">
    <property type="term" value="P:positive regulation of transcription by RNA polymerase II"/>
    <property type="evidence" value="ECO:0007669"/>
    <property type="project" value="InterPro"/>
</dbReference>
<feature type="domain" description="MADS-box" evidence="7">
    <location>
        <begin position="1"/>
        <end position="50"/>
    </location>
</feature>
<dbReference type="CDD" id="cd00266">
    <property type="entry name" value="MADS_SRF_like"/>
    <property type="match status" value="1"/>
</dbReference>